<evidence type="ECO:0000313" key="1">
    <source>
        <dbReference type="EMBL" id="VVA22924.1"/>
    </source>
</evidence>
<dbReference type="EMBL" id="CABIKO010000066">
    <property type="protein sequence ID" value="VVA22924.1"/>
    <property type="molecule type" value="Genomic_DNA"/>
</dbReference>
<reference evidence="2" key="1">
    <citation type="journal article" date="2020" name="Plant J.">
        <title>Transposons played a major role in the diversification between the closely related almond and peach genomes: results from the almond genome sequence.</title>
        <authorList>
            <person name="Alioto T."/>
            <person name="Alexiou K.G."/>
            <person name="Bardil A."/>
            <person name="Barteri F."/>
            <person name="Castanera R."/>
            <person name="Cruz F."/>
            <person name="Dhingra A."/>
            <person name="Duval H."/>
            <person name="Fernandez I Marti A."/>
            <person name="Frias L."/>
            <person name="Galan B."/>
            <person name="Garcia J.L."/>
            <person name="Howad W."/>
            <person name="Gomez-Garrido J."/>
            <person name="Gut M."/>
            <person name="Julca I."/>
            <person name="Morata J."/>
            <person name="Puigdomenech P."/>
            <person name="Ribeca P."/>
            <person name="Rubio Cabetas M.J."/>
            <person name="Vlasova A."/>
            <person name="Wirthensohn M."/>
            <person name="Garcia-Mas J."/>
            <person name="Gabaldon T."/>
            <person name="Casacuberta J.M."/>
            <person name="Arus P."/>
        </authorList>
    </citation>
    <scope>NUCLEOTIDE SEQUENCE [LARGE SCALE GENOMIC DNA]</scope>
    <source>
        <strain evidence="2">cv. Texas</strain>
    </source>
</reference>
<dbReference type="Gramene" id="VVA22924">
    <property type="protein sequence ID" value="VVA22924"/>
    <property type="gene ID" value="Prudul26B016280"/>
</dbReference>
<dbReference type="AlphaFoldDB" id="A0A5E4F489"/>
<accession>A0A5E4F489</accession>
<dbReference type="Proteomes" id="UP000327085">
    <property type="component" value="Chromosome 1"/>
</dbReference>
<dbReference type="InParanoid" id="A0A5E4F489"/>
<organism evidence="1 2">
    <name type="scientific">Prunus dulcis</name>
    <name type="common">Almond</name>
    <name type="synonym">Amygdalus dulcis</name>
    <dbReference type="NCBI Taxonomy" id="3755"/>
    <lineage>
        <taxon>Eukaryota</taxon>
        <taxon>Viridiplantae</taxon>
        <taxon>Streptophyta</taxon>
        <taxon>Embryophyta</taxon>
        <taxon>Tracheophyta</taxon>
        <taxon>Spermatophyta</taxon>
        <taxon>Magnoliopsida</taxon>
        <taxon>eudicotyledons</taxon>
        <taxon>Gunneridae</taxon>
        <taxon>Pentapetalae</taxon>
        <taxon>rosids</taxon>
        <taxon>fabids</taxon>
        <taxon>Rosales</taxon>
        <taxon>Rosaceae</taxon>
        <taxon>Amygdaloideae</taxon>
        <taxon>Amygdaleae</taxon>
        <taxon>Prunus</taxon>
    </lineage>
</organism>
<proteinExistence type="predicted"/>
<evidence type="ECO:0000313" key="2">
    <source>
        <dbReference type="Proteomes" id="UP000327085"/>
    </source>
</evidence>
<protein>
    <submittedName>
        <fullName evidence="1">PREDICTED: PRUPE_1G375400</fullName>
    </submittedName>
</protein>
<gene>
    <name evidence="1" type="ORF">ALMOND_2B016280</name>
</gene>
<sequence length="72" mass="7921">MAARESEYLQVGDVVLFVCNSSVDCGGSRQLVREFGRIALCKTQGELAFRTFYTFVVDGGKRWWASGLAIGP</sequence>
<name>A0A5E4F489_PRUDU</name>